<keyword evidence="4" id="KW-0282">Flagellum</keyword>
<protein>
    <submittedName>
        <fullName evidence="4">Cilia- and flagella-associated protein 58</fullName>
    </submittedName>
</protein>
<feature type="coiled-coil region" evidence="2">
    <location>
        <begin position="143"/>
        <end position="177"/>
    </location>
</feature>
<keyword evidence="4" id="KW-0966">Cell projection</keyword>
<name>A0ABQ9YMF1_9EUKA</name>
<evidence type="ECO:0000259" key="3">
    <source>
        <dbReference type="Pfam" id="PF21771"/>
    </source>
</evidence>
<keyword evidence="1 2" id="KW-0175">Coiled coil</keyword>
<evidence type="ECO:0000313" key="4">
    <source>
        <dbReference type="EMBL" id="KAK2964945.1"/>
    </source>
</evidence>
<feature type="domain" description="Cilia- and flagella-associated protein 58 central coiled coil" evidence="3">
    <location>
        <begin position="378"/>
        <end position="658"/>
    </location>
</feature>
<dbReference type="Proteomes" id="UP001281761">
    <property type="component" value="Unassembled WGS sequence"/>
</dbReference>
<dbReference type="PANTHER" id="PTHR32083">
    <property type="entry name" value="CILIA AND FLAGELLA-ASSOCIATED PROTEIN 58-RELATED"/>
    <property type="match status" value="1"/>
</dbReference>
<proteinExistence type="predicted"/>
<feature type="coiled-coil region" evidence="2">
    <location>
        <begin position="213"/>
        <end position="394"/>
    </location>
</feature>
<comment type="caution">
    <text evidence="4">The sequence shown here is derived from an EMBL/GenBank/DDBJ whole genome shotgun (WGS) entry which is preliminary data.</text>
</comment>
<sequence>MATEDEKFDDLVFDPLSYDVLEKDCQQTIEELKTQQELSTFLAEYEKLYKALKKGHESEMRLVQRCKILQSDKKRAIVRIQTALNVAIEDQSMIETFTKEKEALQNSLEDAKSRTVYLRELCEQLQQDIVEQAKLTNCGPELAGEYKKQLSDLQTQKANLNKEKEAVQHKTNESRKEQMDVIERNNHIRGELSALQKQIDDIGVSAGAKQKEVEVQKQRKVKLDQESKDLKHEIDEVNSMTTSLAEEIRIITQNIVDMEKQSNQKNELVEKYRHEATQIEQQKEKGEDELRREKERLIQQKNDNDAIGKDVVEVRKQTVALQAQTLDLRRQRDRLTSQLKQNEAKRAELEKERLQLRGILGEAEEKEEQVQRTIKEHKSLIETYQKKLILLNKKIVSNAQEAKKKEELKELSIMQKRFIESHIANTKLEVEAEKKEIDDLETEKQRHTLEQREQEIRLQDASKMRSEKQKMIISAQSTIDEQNAKLRQQQNLLDALQTERNVASRKLISAQEANTELQHKFVSLEQEIGQLKERIKTTDKNLLEENMTLDQIVSSAKGLRKKAIEYEAQLTVAEDTVEQQKEQIVQLLRIIQTSEAQMHREEEEEKQVMNERKVLSGQLIERDKELNGLYEKMVLQESQLQKGQVSYAEVVEKIASTKDRIIALKSQVIALQQRVSVIGAIKAEIIRVQREISEEELKIRAMEDEFNAPINAHRWRILESTDPECIDLLNRIHILQKKLIVITDEASEKQQLVKEKERVSKQLGDLIGKKEQGHTAEDLAMTLERERGILKQKEQKLKGIQEDLAQTKAEIQQFNAHIEQLNEELEDIYSDYINTMKKESFRNH</sequence>
<feature type="coiled-coil region" evidence="2">
    <location>
        <begin position="783"/>
        <end position="838"/>
    </location>
</feature>
<organism evidence="4 5">
    <name type="scientific">Blattamonas nauphoetae</name>
    <dbReference type="NCBI Taxonomy" id="2049346"/>
    <lineage>
        <taxon>Eukaryota</taxon>
        <taxon>Metamonada</taxon>
        <taxon>Preaxostyla</taxon>
        <taxon>Oxymonadida</taxon>
        <taxon>Blattamonas</taxon>
    </lineage>
</organism>
<evidence type="ECO:0000256" key="2">
    <source>
        <dbReference type="SAM" id="Coils"/>
    </source>
</evidence>
<gene>
    <name evidence="4" type="ORF">BLNAU_246</name>
</gene>
<dbReference type="InterPro" id="IPR049270">
    <property type="entry name" value="CFAP58_CC"/>
</dbReference>
<feature type="coiled-coil region" evidence="2">
    <location>
        <begin position="423"/>
        <end position="611"/>
    </location>
</feature>
<evidence type="ECO:0000256" key="1">
    <source>
        <dbReference type="ARBA" id="ARBA00023054"/>
    </source>
</evidence>
<dbReference type="Pfam" id="PF21771">
    <property type="entry name" value="CFAP58_CC"/>
    <property type="match status" value="1"/>
</dbReference>
<accession>A0ABQ9YMF1</accession>
<evidence type="ECO:0000313" key="5">
    <source>
        <dbReference type="Proteomes" id="UP001281761"/>
    </source>
</evidence>
<keyword evidence="4" id="KW-0969">Cilium</keyword>
<keyword evidence="5" id="KW-1185">Reference proteome</keyword>
<reference evidence="4 5" key="1">
    <citation type="journal article" date="2022" name="bioRxiv">
        <title>Genomics of Preaxostyla Flagellates Illuminates Evolutionary Transitions and the Path Towards Mitochondrial Loss.</title>
        <authorList>
            <person name="Novak L.V.F."/>
            <person name="Treitli S.C."/>
            <person name="Pyrih J."/>
            <person name="Halakuc P."/>
            <person name="Pipaliya S.V."/>
            <person name="Vacek V."/>
            <person name="Brzon O."/>
            <person name="Soukal P."/>
            <person name="Eme L."/>
            <person name="Dacks J.B."/>
            <person name="Karnkowska A."/>
            <person name="Elias M."/>
            <person name="Hampl V."/>
        </authorList>
    </citation>
    <scope>NUCLEOTIDE SEQUENCE [LARGE SCALE GENOMIC DNA]</scope>
    <source>
        <strain evidence="4">NAU3</strain>
        <tissue evidence="4">Gut</tissue>
    </source>
</reference>
<dbReference type="EMBL" id="JARBJD010000001">
    <property type="protein sequence ID" value="KAK2964945.1"/>
    <property type="molecule type" value="Genomic_DNA"/>
</dbReference>
<dbReference type="PANTHER" id="PTHR32083:SF0">
    <property type="entry name" value="CILIA AND FLAGELLA-ASSOCIATED PROTEIN 58"/>
    <property type="match status" value="1"/>
</dbReference>